<name>A0AB39HJL4_9BACI</name>
<accession>A0AB39HJL4</accession>
<feature type="transmembrane region" description="Helical" evidence="1">
    <location>
        <begin position="12"/>
        <end position="30"/>
    </location>
</feature>
<keyword evidence="1" id="KW-0472">Membrane</keyword>
<feature type="transmembrane region" description="Helical" evidence="1">
    <location>
        <begin position="36"/>
        <end position="54"/>
    </location>
</feature>
<dbReference type="EMBL" id="CP162599">
    <property type="protein sequence ID" value="XDK31323.1"/>
    <property type="molecule type" value="Genomic_DNA"/>
</dbReference>
<dbReference type="InterPro" id="IPR014245">
    <property type="entry name" value="Spore_III_AF"/>
</dbReference>
<evidence type="ECO:0000313" key="2">
    <source>
        <dbReference type="EMBL" id="XDK31323.1"/>
    </source>
</evidence>
<keyword evidence="1" id="KW-1133">Transmembrane helix</keyword>
<keyword evidence="1" id="KW-0812">Transmembrane</keyword>
<sequence length="202" mass="23138">MTFFMEWARQIIIYLLIAAIVDLIIPDISLKKYIKLVFGLILILLFLQPIFHVLKLTPADIFLPSYTELNSYIEVEEQVDQQKSEIQSNQEAYILEQISIELIRVAEKQLAEEYQAAILDIDFDFKSDEPLSFAGLDGITVTLGSIEGGDVDISPIDEVIIDPEKQVLDQENEHTDEIKEYLQMIWELEGKSLQINWEGGTT</sequence>
<evidence type="ECO:0000256" key="1">
    <source>
        <dbReference type="SAM" id="Phobius"/>
    </source>
</evidence>
<dbReference type="AlphaFoldDB" id="A0AB39HJL4"/>
<gene>
    <name evidence="2" type="primary">spoIIIAF</name>
    <name evidence="2" type="ORF">AB4Y30_09760</name>
</gene>
<reference evidence="2" key="1">
    <citation type="submission" date="2024-07" db="EMBL/GenBank/DDBJ databases">
        <title>Halotolerant mesophilic bacterium Ornithinibacillus sp. 4-3, sp. nov., isolated from soil.</title>
        <authorList>
            <person name="Sidarenka A.V."/>
            <person name="Guliayeva D.E."/>
            <person name="Leanovich S.I."/>
            <person name="Hileuskaya K.S."/>
            <person name="Akhremchuk A.E."/>
            <person name="Sikolenko M.A."/>
            <person name="Valentovich L.N."/>
        </authorList>
    </citation>
    <scope>NUCLEOTIDE SEQUENCE</scope>
    <source>
        <strain evidence="2">4-3</strain>
    </source>
</reference>
<organism evidence="2">
    <name type="scientific">Ornithinibacillus sp. 4-3</name>
    <dbReference type="NCBI Taxonomy" id="3231488"/>
    <lineage>
        <taxon>Bacteria</taxon>
        <taxon>Bacillati</taxon>
        <taxon>Bacillota</taxon>
        <taxon>Bacilli</taxon>
        <taxon>Bacillales</taxon>
        <taxon>Bacillaceae</taxon>
        <taxon>Ornithinibacillus</taxon>
    </lineage>
</organism>
<proteinExistence type="predicted"/>
<dbReference type="RefSeq" id="WP_368652051.1">
    <property type="nucleotide sequence ID" value="NZ_CP162599.1"/>
</dbReference>
<protein>
    <submittedName>
        <fullName evidence="2">Stage III sporulation protein AF</fullName>
    </submittedName>
</protein>
<dbReference type="Pfam" id="PF09581">
    <property type="entry name" value="Spore_III_AF"/>
    <property type="match status" value="1"/>
</dbReference>
<dbReference type="NCBIfam" id="TIGR02896">
    <property type="entry name" value="spore_III_AF"/>
    <property type="match status" value="1"/>
</dbReference>